<keyword evidence="3" id="KW-1185">Reference proteome</keyword>
<comment type="caution">
    <text evidence="2">The sequence shown here is derived from an EMBL/GenBank/DDBJ whole genome shotgun (WGS) entry which is preliminary data.</text>
</comment>
<protein>
    <submittedName>
        <fullName evidence="2">Uncharacterized protein</fullName>
    </submittedName>
</protein>
<evidence type="ECO:0000313" key="3">
    <source>
        <dbReference type="Proteomes" id="UP000569329"/>
    </source>
</evidence>
<gene>
    <name evidence="2" type="ORF">FHX42_004319</name>
</gene>
<evidence type="ECO:0000313" key="2">
    <source>
        <dbReference type="EMBL" id="MBA8826940.1"/>
    </source>
</evidence>
<accession>A0A839E1H9</accession>
<feature type="compositionally biased region" description="Polar residues" evidence="1">
    <location>
        <begin position="23"/>
        <end position="35"/>
    </location>
</feature>
<name>A0A839E1H9_9PSEU</name>
<evidence type="ECO:0000256" key="1">
    <source>
        <dbReference type="SAM" id="MobiDB-lite"/>
    </source>
</evidence>
<dbReference type="EMBL" id="JACGWZ010000006">
    <property type="protein sequence ID" value="MBA8826940.1"/>
    <property type="molecule type" value="Genomic_DNA"/>
</dbReference>
<feature type="compositionally biased region" description="Polar residues" evidence="1">
    <location>
        <begin position="66"/>
        <end position="91"/>
    </location>
</feature>
<reference evidence="2 3" key="1">
    <citation type="submission" date="2020-07" db="EMBL/GenBank/DDBJ databases">
        <title>Sequencing the genomes of 1000 actinobacteria strains.</title>
        <authorList>
            <person name="Klenk H.-P."/>
        </authorList>
    </citation>
    <scope>NUCLEOTIDE SEQUENCE [LARGE SCALE GENOMIC DNA]</scope>
    <source>
        <strain evidence="2 3">DSM 45975</strain>
    </source>
</reference>
<dbReference type="AlphaFoldDB" id="A0A839E1H9"/>
<proteinExistence type="predicted"/>
<organism evidence="2 3">
    <name type="scientific">Halosaccharopolyspora lacisalsi</name>
    <dbReference type="NCBI Taxonomy" id="1000566"/>
    <lineage>
        <taxon>Bacteria</taxon>
        <taxon>Bacillati</taxon>
        <taxon>Actinomycetota</taxon>
        <taxon>Actinomycetes</taxon>
        <taxon>Pseudonocardiales</taxon>
        <taxon>Pseudonocardiaceae</taxon>
        <taxon>Halosaccharopolyspora</taxon>
    </lineage>
</organism>
<dbReference type="Proteomes" id="UP000569329">
    <property type="component" value="Unassembled WGS sequence"/>
</dbReference>
<dbReference type="RefSeq" id="WP_220480615.1">
    <property type="nucleotide sequence ID" value="NZ_JACGWZ010000006.1"/>
</dbReference>
<feature type="region of interest" description="Disordered" evidence="1">
    <location>
        <begin position="1"/>
        <end position="91"/>
    </location>
</feature>
<sequence length="91" mass="9954">MDASSTVRIPREVIEDVDPESTLVITQSSRQSQSFEPEWPPEQYGQPNQATPEYMRSQYAPLPGGQNASPRQANGSGTVGTPAQQFPSTPY</sequence>